<accession>A0A8J2Z7E4</accession>
<evidence type="ECO:0000313" key="3">
    <source>
        <dbReference type="Proteomes" id="UP000636949"/>
    </source>
</evidence>
<dbReference type="Proteomes" id="UP000636949">
    <property type="component" value="Unassembled WGS sequence"/>
</dbReference>
<comment type="caution">
    <text evidence="2">The sequence shown here is derived from an EMBL/GenBank/DDBJ whole genome shotgun (WGS) entry which is preliminary data.</text>
</comment>
<dbReference type="AlphaFoldDB" id="A0A8J2Z7E4"/>
<evidence type="ECO:0008006" key="4">
    <source>
        <dbReference type="Google" id="ProtNLM"/>
    </source>
</evidence>
<sequence length="228" mass="24781">MTKLKLSLLTTLLLTSYGMSSPVFTATSPSGITNSQSDNNASALGINVNPETGQLSAMIDFSQSAMLSLNYQGLSAGFASYHLPKGWRFSTMSSIEISNDQNPVKTLYLPDGTHYIIDDTYSSGLRYYTAKDKSYQHFSTGIALKSDPLSRKYFSELVTGISLTTPSGTQHYFYDGNGQLIGVSDNNNQMSYYSFGKALIDGTSNANESVVLDVIDAQVGKQTYQKAI</sequence>
<dbReference type="RefSeq" id="WP_117004079.1">
    <property type="nucleotide sequence ID" value="NZ_BMJS01000075.1"/>
</dbReference>
<feature type="chain" id="PRO_5035289818" description="YD repeat-containing protein" evidence="1">
    <location>
        <begin position="26"/>
        <end position="228"/>
    </location>
</feature>
<evidence type="ECO:0000313" key="2">
    <source>
        <dbReference type="EMBL" id="GGG08641.1"/>
    </source>
</evidence>
<organism evidence="2 3">
    <name type="scientific">Cysteiniphilum litorale</name>
    <dbReference type="NCBI Taxonomy" id="2056700"/>
    <lineage>
        <taxon>Bacteria</taxon>
        <taxon>Pseudomonadati</taxon>
        <taxon>Pseudomonadota</taxon>
        <taxon>Gammaproteobacteria</taxon>
        <taxon>Thiotrichales</taxon>
        <taxon>Fastidiosibacteraceae</taxon>
        <taxon>Cysteiniphilum</taxon>
    </lineage>
</organism>
<keyword evidence="1" id="KW-0732">Signal</keyword>
<reference evidence="2" key="2">
    <citation type="submission" date="2020-09" db="EMBL/GenBank/DDBJ databases">
        <authorList>
            <person name="Sun Q."/>
            <person name="Zhou Y."/>
        </authorList>
    </citation>
    <scope>NUCLEOTIDE SEQUENCE</scope>
    <source>
        <strain evidence="2">CGMCC 1.15758</strain>
    </source>
</reference>
<name>A0A8J2Z7E4_9GAMM</name>
<proteinExistence type="predicted"/>
<feature type="signal peptide" evidence="1">
    <location>
        <begin position="1"/>
        <end position="25"/>
    </location>
</feature>
<keyword evidence="3" id="KW-1185">Reference proteome</keyword>
<protein>
    <recommendedName>
        <fullName evidence="4">YD repeat-containing protein</fullName>
    </recommendedName>
</protein>
<reference evidence="2" key="1">
    <citation type="journal article" date="2014" name="Int. J. Syst. Evol. Microbiol.">
        <title>Complete genome sequence of Corynebacterium casei LMG S-19264T (=DSM 44701T), isolated from a smear-ripened cheese.</title>
        <authorList>
            <consortium name="US DOE Joint Genome Institute (JGI-PGF)"/>
            <person name="Walter F."/>
            <person name="Albersmeier A."/>
            <person name="Kalinowski J."/>
            <person name="Ruckert C."/>
        </authorList>
    </citation>
    <scope>NUCLEOTIDE SEQUENCE</scope>
    <source>
        <strain evidence="2">CGMCC 1.15758</strain>
    </source>
</reference>
<evidence type="ECO:0000256" key="1">
    <source>
        <dbReference type="SAM" id="SignalP"/>
    </source>
</evidence>
<dbReference type="EMBL" id="BMJS01000075">
    <property type="protein sequence ID" value="GGG08641.1"/>
    <property type="molecule type" value="Genomic_DNA"/>
</dbReference>
<gene>
    <name evidence="2" type="ORF">GCM10010995_27740</name>
</gene>